<keyword evidence="10 11" id="KW-0998">Cell outer membrane</keyword>
<proteinExistence type="inferred from homology"/>
<dbReference type="Pfam" id="PF07715">
    <property type="entry name" value="Plug"/>
    <property type="match status" value="1"/>
</dbReference>
<dbReference type="STRING" id="529704.SAMN02927913_0387"/>
<reference evidence="17 18" key="1">
    <citation type="submission" date="2016-10" db="EMBL/GenBank/DDBJ databases">
        <authorList>
            <person name="de Groot N.N."/>
        </authorList>
    </citation>
    <scope>NUCLEOTIDE SEQUENCE [LARGE SCALE GENOMIC DNA]</scope>
    <source>
        <strain evidence="17 18">DSM 26515</strain>
    </source>
</reference>
<feature type="chain" id="PRO_5011451259" evidence="14">
    <location>
        <begin position="26"/>
        <end position="649"/>
    </location>
</feature>
<dbReference type="GO" id="GO:0015344">
    <property type="term" value="F:siderophore uptake transmembrane transporter activity"/>
    <property type="evidence" value="ECO:0007669"/>
    <property type="project" value="TreeGrafter"/>
</dbReference>
<keyword evidence="5 11" id="KW-0812">Transmembrane</keyword>
<sequence>MNAVTHRSGLAASILLALSIQVAQAAQAGDMAVPATDLGSLSLEDLGKVVVSSVAKKPEALSEAPAAVYVISHDDVMRSGARNLPDILRLAPNLEIFQTSPSGYTITARGFSGNNFAQNFPNKLLVLIDGRSVYSPIFSGMYWDDQFVLPQNIERVEVISGPGGALWGANAVNGVINIITRASADTQGGLLSLSAGNLESSAAVQYGGTLGPHAHYRVYASEIRRRAFDDSAGQDAHDGWRKPQAGFRLDWDAGDGDALMLQGDLHDGRQDQPAGPEARSSEGDLLARWQHALSETSSLQLQTYYDHVYRRNQGDGSGFKLDTWDIEAQHNLALGERNQLVWGVGDRIYRYDIKPRIGVDSSLLWDPTRNTQNLANAFVQDQIALDARTQLTLGLKAEDDPYSGVSLMPNARLSWQPTRNVLLWAAASRAVRTPTPFDEDVIEKQGAVTFLAGNPDFRREKLTAYETGWRAQVATRATVSVSVYYNVYDDLRTVEFAPVTVLPLTWGNNMQGHTLGLEAWGSYAVSERWQLGAGFTTRRQHLRFKPDGSGLLGLAQAGDDPDRQGFVRSTVNLSDRWTLYTELRGVGPLPDPKVPGYVELDARLGWLVNDKLELSLSGFNLLRSWHQEYVFPGSDRIGRSVSLDARVNF</sequence>
<evidence type="ECO:0000256" key="13">
    <source>
        <dbReference type="SAM" id="MobiDB-lite"/>
    </source>
</evidence>
<dbReference type="InterPro" id="IPR012910">
    <property type="entry name" value="Plug_dom"/>
</dbReference>
<evidence type="ECO:0000256" key="10">
    <source>
        <dbReference type="ARBA" id="ARBA00023237"/>
    </source>
</evidence>
<keyword evidence="8 11" id="KW-0472">Membrane</keyword>
<evidence type="ECO:0000256" key="5">
    <source>
        <dbReference type="ARBA" id="ARBA00022692"/>
    </source>
</evidence>
<dbReference type="PANTHER" id="PTHR30069:SF29">
    <property type="entry name" value="HEMOGLOBIN AND HEMOGLOBIN-HAPTOGLOBIN-BINDING PROTEIN 1-RELATED"/>
    <property type="match status" value="1"/>
</dbReference>
<evidence type="ECO:0000256" key="2">
    <source>
        <dbReference type="ARBA" id="ARBA00008143"/>
    </source>
</evidence>
<dbReference type="InterPro" id="IPR039426">
    <property type="entry name" value="TonB-dep_rcpt-like"/>
</dbReference>
<feature type="domain" description="TonB-dependent receptor plug" evidence="16">
    <location>
        <begin position="61"/>
        <end position="175"/>
    </location>
</feature>
<dbReference type="GO" id="GO:0044718">
    <property type="term" value="P:siderophore transmembrane transport"/>
    <property type="evidence" value="ECO:0007669"/>
    <property type="project" value="TreeGrafter"/>
</dbReference>
<feature type="domain" description="TonB-dependent receptor-like beta-barrel" evidence="15">
    <location>
        <begin position="229"/>
        <end position="621"/>
    </location>
</feature>
<dbReference type="InterPro" id="IPR037066">
    <property type="entry name" value="Plug_dom_sf"/>
</dbReference>
<gene>
    <name evidence="17" type="ORF">SAMN04487997_0471</name>
</gene>
<comment type="subcellular location">
    <subcellularLocation>
        <location evidence="1 11">Cell outer membrane</location>
        <topology evidence="1 11">Multi-pass membrane protein</topology>
    </subcellularLocation>
</comment>
<evidence type="ECO:0000256" key="7">
    <source>
        <dbReference type="ARBA" id="ARBA00023077"/>
    </source>
</evidence>
<dbReference type="InterPro" id="IPR000531">
    <property type="entry name" value="Beta-barrel_TonB"/>
</dbReference>
<evidence type="ECO:0000256" key="9">
    <source>
        <dbReference type="ARBA" id="ARBA00023170"/>
    </source>
</evidence>
<dbReference type="InterPro" id="IPR036942">
    <property type="entry name" value="Beta-barrel_TonB_sf"/>
</dbReference>
<dbReference type="OrthoDB" id="9764669at2"/>
<protein>
    <submittedName>
        <fullName evidence="17">Iron complex outermembrane recepter protein</fullName>
    </submittedName>
</protein>
<keyword evidence="18" id="KW-1185">Reference proteome</keyword>
<name>A0A1H6Q9S5_9GAMM</name>
<dbReference type="Proteomes" id="UP000199420">
    <property type="component" value="Unassembled WGS sequence"/>
</dbReference>
<evidence type="ECO:0000256" key="4">
    <source>
        <dbReference type="ARBA" id="ARBA00022452"/>
    </source>
</evidence>
<dbReference type="GO" id="GO:0009279">
    <property type="term" value="C:cell outer membrane"/>
    <property type="evidence" value="ECO:0007669"/>
    <property type="project" value="UniProtKB-SubCell"/>
</dbReference>
<evidence type="ECO:0000259" key="15">
    <source>
        <dbReference type="Pfam" id="PF00593"/>
    </source>
</evidence>
<dbReference type="PANTHER" id="PTHR30069">
    <property type="entry name" value="TONB-DEPENDENT OUTER MEMBRANE RECEPTOR"/>
    <property type="match status" value="1"/>
</dbReference>
<accession>A0A1H6Q9S5</accession>
<evidence type="ECO:0000313" key="17">
    <source>
        <dbReference type="EMBL" id="SEI40538.1"/>
    </source>
</evidence>
<dbReference type="AlphaFoldDB" id="A0A1H6Q9S5"/>
<dbReference type="Gene3D" id="2.170.130.10">
    <property type="entry name" value="TonB-dependent receptor, plug domain"/>
    <property type="match status" value="1"/>
</dbReference>
<dbReference type="EMBL" id="FNYC01000001">
    <property type="protein sequence ID" value="SEI40538.1"/>
    <property type="molecule type" value="Genomic_DNA"/>
</dbReference>
<evidence type="ECO:0000256" key="8">
    <source>
        <dbReference type="ARBA" id="ARBA00023136"/>
    </source>
</evidence>
<organism evidence="17 18">
    <name type="scientific">Frateuria terrea</name>
    <dbReference type="NCBI Taxonomy" id="529704"/>
    <lineage>
        <taxon>Bacteria</taxon>
        <taxon>Pseudomonadati</taxon>
        <taxon>Pseudomonadota</taxon>
        <taxon>Gammaproteobacteria</taxon>
        <taxon>Lysobacterales</taxon>
        <taxon>Rhodanobacteraceae</taxon>
        <taxon>Frateuria</taxon>
    </lineage>
</organism>
<dbReference type="RefSeq" id="WP_091333008.1">
    <property type="nucleotide sequence ID" value="NZ_FNYC01000001.1"/>
</dbReference>
<dbReference type="Pfam" id="PF00593">
    <property type="entry name" value="TonB_dep_Rec_b-barrel"/>
    <property type="match status" value="1"/>
</dbReference>
<feature type="region of interest" description="Disordered" evidence="13">
    <location>
        <begin position="264"/>
        <end position="283"/>
    </location>
</feature>
<evidence type="ECO:0000256" key="14">
    <source>
        <dbReference type="SAM" id="SignalP"/>
    </source>
</evidence>
<comment type="similarity">
    <text evidence="2">Belongs to the TonB-dependent receptor family. Hemoglobin/haptoglobin binding protein subfamily.</text>
</comment>
<dbReference type="SUPFAM" id="SSF56935">
    <property type="entry name" value="Porins"/>
    <property type="match status" value="1"/>
</dbReference>
<keyword evidence="9" id="KW-0675">Receptor</keyword>
<keyword evidence="7 12" id="KW-0798">TonB box</keyword>
<evidence type="ECO:0000259" key="16">
    <source>
        <dbReference type="Pfam" id="PF07715"/>
    </source>
</evidence>
<feature type="signal peptide" evidence="14">
    <location>
        <begin position="1"/>
        <end position="25"/>
    </location>
</feature>
<evidence type="ECO:0000256" key="12">
    <source>
        <dbReference type="RuleBase" id="RU003357"/>
    </source>
</evidence>
<dbReference type="PROSITE" id="PS52016">
    <property type="entry name" value="TONB_DEPENDENT_REC_3"/>
    <property type="match status" value="1"/>
</dbReference>
<keyword evidence="6 14" id="KW-0732">Signal</keyword>
<dbReference type="Gene3D" id="2.40.170.20">
    <property type="entry name" value="TonB-dependent receptor, beta-barrel domain"/>
    <property type="match status" value="1"/>
</dbReference>
<evidence type="ECO:0000256" key="6">
    <source>
        <dbReference type="ARBA" id="ARBA00022729"/>
    </source>
</evidence>
<keyword evidence="3 11" id="KW-0813">Transport</keyword>
<evidence type="ECO:0000256" key="3">
    <source>
        <dbReference type="ARBA" id="ARBA00022448"/>
    </source>
</evidence>
<evidence type="ECO:0000256" key="11">
    <source>
        <dbReference type="PROSITE-ProRule" id="PRU01360"/>
    </source>
</evidence>
<keyword evidence="4 11" id="KW-1134">Transmembrane beta strand</keyword>
<evidence type="ECO:0000256" key="1">
    <source>
        <dbReference type="ARBA" id="ARBA00004571"/>
    </source>
</evidence>
<evidence type="ECO:0000313" key="18">
    <source>
        <dbReference type="Proteomes" id="UP000199420"/>
    </source>
</evidence>